<dbReference type="AlphaFoldDB" id="A0A421BDE9"/>
<keyword evidence="2" id="KW-0560">Oxidoreductase</keyword>
<organism evidence="3 4">
    <name type="scientific">Actinokineospora cianjurensis</name>
    <dbReference type="NCBI Taxonomy" id="585224"/>
    <lineage>
        <taxon>Bacteria</taxon>
        <taxon>Bacillati</taxon>
        <taxon>Actinomycetota</taxon>
        <taxon>Actinomycetes</taxon>
        <taxon>Pseudonocardiales</taxon>
        <taxon>Pseudonocardiaceae</taxon>
        <taxon>Actinokineospora</taxon>
    </lineage>
</organism>
<dbReference type="Pfam" id="PF00106">
    <property type="entry name" value="adh_short"/>
    <property type="match status" value="1"/>
</dbReference>
<dbReference type="EMBL" id="RCDD01000001">
    <property type="protein sequence ID" value="RLK62358.1"/>
    <property type="molecule type" value="Genomic_DNA"/>
</dbReference>
<dbReference type="PANTHER" id="PTHR42901:SF1">
    <property type="entry name" value="ALCOHOL DEHYDROGENASE"/>
    <property type="match status" value="1"/>
</dbReference>
<evidence type="ECO:0000256" key="2">
    <source>
        <dbReference type="ARBA" id="ARBA00023002"/>
    </source>
</evidence>
<keyword evidence="4" id="KW-1185">Reference proteome</keyword>
<dbReference type="CDD" id="cd05233">
    <property type="entry name" value="SDR_c"/>
    <property type="match status" value="1"/>
</dbReference>
<dbReference type="GO" id="GO:0016491">
    <property type="term" value="F:oxidoreductase activity"/>
    <property type="evidence" value="ECO:0007669"/>
    <property type="project" value="UniProtKB-KW"/>
</dbReference>
<evidence type="ECO:0000313" key="3">
    <source>
        <dbReference type="EMBL" id="RLK62358.1"/>
    </source>
</evidence>
<comment type="similarity">
    <text evidence="1">Belongs to the short-chain dehydrogenases/reductases (SDR) family.</text>
</comment>
<protein>
    <submittedName>
        <fullName evidence="3">Short-subunit dehydrogenase</fullName>
    </submittedName>
</protein>
<dbReference type="RefSeq" id="WP_121390824.1">
    <property type="nucleotide sequence ID" value="NZ_RCDD01000001.1"/>
</dbReference>
<accession>A0A421BDE9</accession>
<comment type="caution">
    <text evidence="3">The sequence shown here is derived from an EMBL/GenBank/DDBJ whole genome shotgun (WGS) entry which is preliminary data.</text>
</comment>
<dbReference type="InterPro" id="IPR036291">
    <property type="entry name" value="NAD(P)-bd_dom_sf"/>
</dbReference>
<evidence type="ECO:0000313" key="4">
    <source>
        <dbReference type="Proteomes" id="UP000282454"/>
    </source>
</evidence>
<evidence type="ECO:0000256" key="1">
    <source>
        <dbReference type="ARBA" id="ARBA00006484"/>
    </source>
</evidence>
<gene>
    <name evidence="3" type="ORF">CLV68_2915</name>
</gene>
<dbReference type="Proteomes" id="UP000282454">
    <property type="component" value="Unassembled WGS sequence"/>
</dbReference>
<sequence>MRSAQPPLALVTGATSDIGRELARQFAVRDFHVALVANDPTVHAFAADLNAPADAFQLDLAVPDNVDALVARIGVPAAVAINATTHEHQLAVTDSTVRATVHLTERLLPAMIDRAYGRLLFTSSGTANQPVHKAARAFVSTYAAALREELRGTGLTVTALGPESHPARLYQDLMAGRAEVAPETPLSKIAAQLKPDRLVPAALRIVANARSVLVTRAGGGLGGDHA</sequence>
<dbReference type="Gene3D" id="3.40.50.720">
    <property type="entry name" value="NAD(P)-binding Rossmann-like Domain"/>
    <property type="match status" value="1"/>
</dbReference>
<dbReference type="PRINTS" id="PR00081">
    <property type="entry name" value="GDHRDH"/>
</dbReference>
<dbReference type="PANTHER" id="PTHR42901">
    <property type="entry name" value="ALCOHOL DEHYDROGENASE"/>
    <property type="match status" value="1"/>
</dbReference>
<dbReference type="OrthoDB" id="9797538at2"/>
<dbReference type="SUPFAM" id="SSF51735">
    <property type="entry name" value="NAD(P)-binding Rossmann-fold domains"/>
    <property type="match status" value="1"/>
</dbReference>
<proteinExistence type="inferred from homology"/>
<name>A0A421BDE9_9PSEU</name>
<dbReference type="InterPro" id="IPR002347">
    <property type="entry name" value="SDR_fam"/>
</dbReference>
<reference evidence="3 4" key="1">
    <citation type="submission" date="2018-10" db="EMBL/GenBank/DDBJ databases">
        <title>Genomic Encyclopedia of Archaeal and Bacterial Type Strains, Phase II (KMG-II): from individual species to whole genera.</title>
        <authorList>
            <person name="Goeker M."/>
        </authorList>
    </citation>
    <scope>NUCLEOTIDE SEQUENCE [LARGE SCALE GENOMIC DNA]</scope>
    <source>
        <strain evidence="3 4">DSM 45657</strain>
    </source>
</reference>